<dbReference type="AlphaFoldDB" id="A0A2S7CA76"/>
<protein>
    <submittedName>
        <fullName evidence="1">Uncharacterized protein</fullName>
    </submittedName>
</protein>
<gene>
    <name evidence="2" type="ORF">NYR99_02410</name>
    <name evidence="1" type="ORF">XdyCFBP7245_02805</name>
</gene>
<evidence type="ECO:0000313" key="4">
    <source>
        <dbReference type="Proteomes" id="UP001304534"/>
    </source>
</evidence>
<dbReference type="Proteomes" id="UP000238908">
    <property type="component" value="Unassembled WGS sequence"/>
</dbReference>
<sequence length="85" mass="9382">MLGEAYLLVPQAQTGRDAPQALEEDTIHLRICYDVAATGPSLMVLRLLREPNLSVYAQDQAQLGLDDAVVIMLIVRVPLHDDIDL</sequence>
<proteinExistence type="predicted"/>
<organism evidence="1 3">
    <name type="scientific">Xanthomonas dyei</name>
    <dbReference type="NCBI Taxonomy" id="743699"/>
    <lineage>
        <taxon>Bacteria</taxon>
        <taxon>Pseudomonadati</taxon>
        <taxon>Pseudomonadota</taxon>
        <taxon>Gammaproteobacteria</taxon>
        <taxon>Lysobacterales</taxon>
        <taxon>Lysobacteraceae</taxon>
        <taxon>Xanthomonas</taxon>
    </lineage>
</organism>
<accession>A0A2S7CA76</accession>
<dbReference type="GeneID" id="95582686"/>
<keyword evidence="4" id="KW-1185">Reference proteome</keyword>
<reference evidence="2 4" key="2">
    <citation type="submission" date="2022-08" db="EMBL/GenBank/DDBJ databases">
        <title>Whole genome sequencing-based tracing of a 2022 introduction and outbreak of Xanthomonas hortorum pv. pelargonii.</title>
        <authorList>
            <person name="Iruegas-Bocardo F."/>
            <person name="Weisberg A.K."/>
            <person name="Riutta E.R."/>
            <person name="Kilday K."/>
            <person name="Bonkowski J.C."/>
            <person name="Creswell T."/>
            <person name="Daughtrey M.L."/>
            <person name="Rane K."/>
            <person name="Grunwald N.J."/>
            <person name="Chang J.H."/>
            <person name="Putnam M.L."/>
        </authorList>
    </citation>
    <scope>NUCLEOTIDE SEQUENCE [LARGE SCALE GENOMIC DNA]</scope>
    <source>
        <strain evidence="2 4">22-325</strain>
    </source>
</reference>
<dbReference type="RefSeq" id="WP_104614301.1">
    <property type="nucleotide sequence ID" value="NZ_CP103837.1"/>
</dbReference>
<name>A0A2S7CA76_9XANT</name>
<evidence type="ECO:0000313" key="2">
    <source>
        <dbReference type="EMBL" id="WOB26874.1"/>
    </source>
</evidence>
<dbReference type="Proteomes" id="UP001304534">
    <property type="component" value="Chromosome"/>
</dbReference>
<reference evidence="1 3" key="1">
    <citation type="submission" date="2016-08" db="EMBL/GenBank/DDBJ databases">
        <authorList>
            <person name="Seilhamer J.J."/>
        </authorList>
    </citation>
    <scope>NUCLEOTIDE SEQUENCE [LARGE SCALE GENOMIC DNA]</scope>
    <source>
        <strain evidence="1 3">CFBP7245</strain>
    </source>
</reference>
<evidence type="ECO:0000313" key="1">
    <source>
        <dbReference type="EMBL" id="PPU58462.1"/>
    </source>
</evidence>
<dbReference type="EMBL" id="CP103840">
    <property type="protein sequence ID" value="WOB26874.1"/>
    <property type="molecule type" value="Genomic_DNA"/>
</dbReference>
<dbReference type="EMBL" id="MDEE01000002">
    <property type="protein sequence ID" value="PPU58462.1"/>
    <property type="molecule type" value="Genomic_DNA"/>
</dbReference>
<evidence type="ECO:0000313" key="3">
    <source>
        <dbReference type="Proteomes" id="UP000238908"/>
    </source>
</evidence>